<dbReference type="CDD" id="cd16926">
    <property type="entry name" value="HATPase_MutL-MLH-PMS-like"/>
    <property type="match status" value="1"/>
</dbReference>
<sequence length="598" mass="66711">MPIQILPAILANQIAAGEVVERPASVVKELVENSLDSGASLIEIEIEKGGHKQILVRDNGNGIPQQELALALSRHATSKISSLDDLEHIVSLGFRGEALASISSVSRLSLSSKPAEQNEAWQAHSEGRDMQVQLTPIAHPKGTSVDVTDLFFNTPARRKFLKAEKTEFSHIDEIIRRIALSRFDVAFSLKHNGKLLRKYPAADNSVSKHKRLISICGKEFGEQAIELNSQYQDFSLQGWLAPPNTAKPQVDCQYFYVNGRMMRDKLLNHAVRQALEGVIAPEHQLAYVLYFSLDTAQVDVNVHPAKHEVRFHQSRLVHDFVYRALSDAINQYFSASPQAGNECNELAPVEPNHSYIQPLRQAQPNEVNERHRQHSEFKSAHASASQSVAVNYAAQPTSRQSHLGNSAQAAQHYQQLMSAPEPNGTLAGSWLKIDDKQLLVSTKAVFYLVPIKALLKAQLQRNYAHAMPVSQPLLLPISIEGDVSLLAQAKALSEVLLQNSIDITWQHKRIILRKIPAGMRQYNWSVILEKVLQTPEHSAQSVKQYLLDCLAEQQSELAEPQISLLWTDFCQPALLSLDQQLAAIGRKVPLQEWIAKHD</sequence>
<dbReference type="InterPro" id="IPR037198">
    <property type="entry name" value="MutL_C_sf"/>
</dbReference>
<dbReference type="GO" id="GO:0006298">
    <property type="term" value="P:mismatch repair"/>
    <property type="evidence" value="ECO:0007669"/>
    <property type="project" value="UniProtKB-UniRule"/>
</dbReference>
<dbReference type="SUPFAM" id="SSF55874">
    <property type="entry name" value="ATPase domain of HSP90 chaperone/DNA topoisomerase II/histidine kinase"/>
    <property type="match status" value="1"/>
</dbReference>
<evidence type="ECO:0000256" key="3">
    <source>
        <dbReference type="ARBA" id="ARBA00022763"/>
    </source>
</evidence>
<dbReference type="InterPro" id="IPR002099">
    <property type="entry name" value="MutL/Mlh/PMS"/>
</dbReference>
<proteinExistence type="inferred from homology"/>
<dbReference type="InterPro" id="IPR013507">
    <property type="entry name" value="DNA_mismatch_S5_2-like"/>
</dbReference>
<dbReference type="PROSITE" id="PS00058">
    <property type="entry name" value="DNA_MISMATCH_REPAIR_1"/>
    <property type="match status" value="1"/>
</dbReference>
<dbReference type="InterPro" id="IPR020667">
    <property type="entry name" value="DNA_mismatch_repair_MutL"/>
</dbReference>
<comment type="similarity">
    <text evidence="1 5">Belongs to the DNA mismatch repair MutL/HexB family.</text>
</comment>
<dbReference type="Proteomes" id="UP000070299">
    <property type="component" value="Unassembled WGS sequence"/>
</dbReference>
<evidence type="ECO:0000256" key="2">
    <source>
        <dbReference type="ARBA" id="ARBA00021975"/>
    </source>
</evidence>
<dbReference type="Pfam" id="PF08676">
    <property type="entry name" value="MutL_C"/>
    <property type="match status" value="1"/>
</dbReference>
<dbReference type="CDD" id="cd03482">
    <property type="entry name" value="MutL_Trans_MutL"/>
    <property type="match status" value="1"/>
</dbReference>
<comment type="caution">
    <text evidence="7">The sequence shown here is derived from an EMBL/GenBank/DDBJ whole genome shotgun (WGS) entry which is preliminary data.</text>
</comment>
<evidence type="ECO:0000256" key="4">
    <source>
        <dbReference type="ARBA" id="ARBA00023204"/>
    </source>
</evidence>
<dbReference type="FunFam" id="3.30.565.10:FF:000003">
    <property type="entry name" value="DNA mismatch repair endonuclease MutL"/>
    <property type="match status" value="1"/>
</dbReference>
<protein>
    <recommendedName>
        <fullName evidence="2 5">DNA mismatch repair protein MutL</fullName>
    </recommendedName>
</protein>
<dbReference type="Gene3D" id="3.30.230.10">
    <property type="match status" value="1"/>
</dbReference>
<keyword evidence="3 5" id="KW-0227">DNA damage</keyword>
<feature type="domain" description="DNA mismatch repair protein S5" evidence="6">
    <location>
        <begin position="212"/>
        <end position="330"/>
    </location>
</feature>
<evidence type="ECO:0000313" key="7">
    <source>
        <dbReference type="EMBL" id="KXI30310.1"/>
    </source>
</evidence>
<dbReference type="EMBL" id="LSNE01000003">
    <property type="protein sequence ID" value="KXI30310.1"/>
    <property type="molecule type" value="Genomic_DNA"/>
</dbReference>
<dbReference type="InterPro" id="IPR042121">
    <property type="entry name" value="MutL_C_regsub"/>
</dbReference>
<comment type="function">
    <text evidence="5">This protein is involved in the repair of mismatches in DNA. It is required for dam-dependent methyl-directed DNA mismatch repair. May act as a 'molecular matchmaker', a protein that promotes the formation of a stable complex between two or more DNA-binding proteins in an ATP-dependent manner without itself being part of a final effector complex.</text>
</comment>
<dbReference type="Gene3D" id="3.30.565.10">
    <property type="entry name" value="Histidine kinase-like ATPase, C-terminal domain"/>
    <property type="match status" value="1"/>
</dbReference>
<dbReference type="PANTHER" id="PTHR10073">
    <property type="entry name" value="DNA MISMATCH REPAIR PROTEIN MLH, PMS, MUTL"/>
    <property type="match status" value="1"/>
</dbReference>
<dbReference type="Gene3D" id="3.30.1370.100">
    <property type="entry name" value="MutL, C-terminal domain, regulatory subdomain"/>
    <property type="match status" value="1"/>
</dbReference>
<dbReference type="SUPFAM" id="SSF118116">
    <property type="entry name" value="DNA mismatch repair protein MutL"/>
    <property type="match status" value="1"/>
</dbReference>
<keyword evidence="4 5" id="KW-0234">DNA repair</keyword>
<dbReference type="HAMAP" id="MF_00149">
    <property type="entry name" value="DNA_mis_repair"/>
    <property type="match status" value="1"/>
</dbReference>
<organism evidence="7 8">
    <name type="scientific">Paraglaciecola hydrolytica</name>
    <dbReference type="NCBI Taxonomy" id="1799789"/>
    <lineage>
        <taxon>Bacteria</taxon>
        <taxon>Pseudomonadati</taxon>
        <taxon>Pseudomonadota</taxon>
        <taxon>Gammaproteobacteria</taxon>
        <taxon>Alteromonadales</taxon>
        <taxon>Alteromonadaceae</taxon>
        <taxon>Paraglaciecola</taxon>
    </lineage>
</organism>
<dbReference type="InterPro" id="IPR014721">
    <property type="entry name" value="Ribsml_uS5_D2-typ_fold_subgr"/>
</dbReference>
<evidence type="ECO:0000259" key="6">
    <source>
        <dbReference type="SMART" id="SM01340"/>
    </source>
</evidence>
<evidence type="ECO:0000256" key="5">
    <source>
        <dbReference type="HAMAP-Rule" id="MF_00149"/>
    </source>
</evidence>
<dbReference type="InterPro" id="IPR014790">
    <property type="entry name" value="MutL_C"/>
</dbReference>
<evidence type="ECO:0000256" key="1">
    <source>
        <dbReference type="ARBA" id="ARBA00006082"/>
    </source>
</evidence>
<dbReference type="Pfam" id="PF13589">
    <property type="entry name" value="HATPase_c_3"/>
    <property type="match status" value="1"/>
</dbReference>
<accession>A0A136A5A6</accession>
<name>A0A136A5A6_9ALTE</name>
<dbReference type="InterPro" id="IPR014762">
    <property type="entry name" value="DNA_mismatch_repair_CS"/>
</dbReference>
<dbReference type="InterPro" id="IPR036890">
    <property type="entry name" value="HATPase_C_sf"/>
</dbReference>
<dbReference type="InterPro" id="IPR038973">
    <property type="entry name" value="MutL/Mlh/Pms-like"/>
</dbReference>
<dbReference type="NCBIfam" id="TIGR00585">
    <property type="entry name" value="mutl"/>
    <property type="match status" value="1"/>
</dbReference>
<dbReference type="OrthoDB" id="9763467at2"/>
<dbReference type="PANTHER" id="PTHR10073:SF12">
    <property type="entry name" value="DNA MISMATCH REPAIR PROTEIN MLH1"/>
    <property type="match status" value="1"/>
</dbReference>
<gene>
    <name evidence="5" type="primary">mutL</name>
    <name evidence="7" type="ORF">AX660_10055</name>
</gene>
<dbReference type="GO" id="GO:0016887">
    <property type="term" value="F:ATP hydrolysis activity"/>
    <property type="evidence" value="ECO:0007669"/>
    <property type="project" value="InterPro"/>
</dbReference>
<reference evidence="8" key="1">
    <citation type="submission" date="2016-02" db="EMBL/GenBank/DDBJ databases">
        <authorList>
            <person name="Schultz-Johansen M."/>
            <person name="Glaring M.A."/>
            <person name="Bech P.K."/>
            <person name="Stougaard P."/>
        </authorList>
    </citation>
    <scope>NUCLEOTIDE SEQUENCE [LARGE SCALE GENOMIC DNA]</scope>
    <source>
        <strain evidence="8">S66</strain>
    </source>
</reference>
<dbReference type="GO" id="GO:0030983">
    <property type="term" value="F:mismatched DNA binding"/>
    <property type="evidence" value="ECO:0007669"/>
    <property type="project" value="InterPro"/>
</dbReference>
<dbReference type="SUPFAM" id="SSF54211">
    <property type="entry name" value="Ribosomal protein S5 domain 2-like"/>
    <property type="match status" value="1"/>
</dbReference>
<keyword evidence="8" id="KW-1185">Reference proteome</keyword>
<dbReference type="AlphaFoldDB" id="A0A136A5A6"/>
<dbReference type="GO" id="GO:0005524">
    <property type="term" value="F:ATP binding"/>
    <property type="evidence" value="ECO:0007669"/>
    <property type="project" value="InterPro"/>
</dbReference>
<dbReference type="Pfam" id="PF01119">
    <property type="entry name" value="DNA_mis_repair"/>
    <property type="match status" value="1"/>
</dbReference>
<dbReference type="InterPro" id="IPR020568">
    <property type="entry name" value="Ribosomal_Su5_D2-typ_SF"/>
</dbReference>
<dbReference type="SMART" id="SM01340">
    <property type="entry name" value="DNA_mis_repair"/>
    <property type="match status" value="1"/>
</dbReference>
<dbReference type="GO" id="GO:0140664">
    <property type="term" value="F:ATP-dependent DNA damage sensor activity"/>
    <property type="evidence" value="ECO:0007669"/>
    <property type="project" value="InterPro"/>
</dbReference>
<dbReference type="STRING" id="1799789.AX660_10055"/>
<dbReference type="RefSeq" id="WP_068374509.1">
    <property type="nucleotide sequence ID" value="NZ_LSNE01000003.1"/>
</dbReference>
<dbReference type="GO" id="GO:0032300">
    <property type="term" value="C:mismatch repair complex"/>
    <property type="evidence" value="ECO:0007669"/>
    <property type="project" value="InterPro"/>
</dbReference>
<evidence type="ECO:0000313" key="8">
    <source>
        <dbReference type="Proteomes" id="UP000070299"/>
    </source>
</evidence>